<dbReference type="CDD" id="cd04179">
    <property type="entry name" value="DPM_DPG-synthase_like"/>
    <property type="match status" value="1"/>
</dbReference>
<comment type="similarity">
    <text evidence="1">Belongs to the glycosyltransferase 2 family.</text>
</comment>
<evidence type="ECO:0000256" key="3">
    <source>
        <dbReference type="ARBA" id="ARBA00022676"/>
    </source>
</evidence>
<evidence type="ECO:0000256" key="1">
    <source>
        <dbReference type="ARBA" id="ARBA00006739"/>
    </source>
</evidence>
<dbReference type="Proteomes" id="UP000509638">
    <property type="component" value="Chromosome"/>
</dbReference>
<dbReference type="InterPro" id="IPR050256">
    <property type="entry name" value="Glycosyltransferase_2"/>
</dbReference>
<dbReference type="Gene3D" id="3.90.550.10">
    <property type="entry name" value="Spore Coat Polysaccharide Biosynthesis Protein SpsA, Chain A"/>
    <property type="match status" value="1"/>
</dbReference>
<dbReference type="InterPro" id="IPR001173">
    <property type="entry name" value="Glyco_trans_2-like"/>
</dbReference>
<dbReference type="RefSeq" id="WP_178012887.1">
    <property type="nucleotide sequence ID" value="NZ_CP058316.1"/>
</dbReference>
<evidence type="ECO:0000256" key="6">
    <source>
        <dbReference type="ARBA" id="ARBA00022985"/>
    </source>
</evidence>
<evidence type="ECO:0000256" key="5">
    <source>
        <dbReference type="ARBA" id="ARBA00022692"/>
    </source>
</evidence>
<dbReference type="Pfam" id="PF00535">
    <property type="entry name" value="Glycos_transf_2"/>
    <property type="match status" value="1"/>
</dbReference>
<organism evidence="10 11">
    <name type="scientific">Microbacterium oleivorans</name>
    <dbReference type="NCBI Taxonomy" id="273677"/>
    <lineage>
        <taxon>Bacteria</taxon>
        <taxon>Bacillati</taxon>
        <taxon>Actinomycetota</taxon>
        <taxon>Actinomycetes</taxon>
        <taxon>Micrococcales</taxon>
        <taxon>Microbacteriaceae</taxon>
        <taxon>Microbacterium</taxon>
    </lineage>
</organism>
<keyword evidence="2" id="KW-1003">Cell membrane</keyword>
<dbReference type="EMBL" id="CP058316">
    <property type="protein sequence ID" value="QLD12274.1"/>
    <property type="molecule type" value="Genomic_DNA"/>
</dbReference>
<protein>
    <submittedName>
        <fullName evidence="10">Glycosyltransferase family 2 protein</fullName>
    </submittedName>
</protein>
<keyword evidence="4 10" id="KW-0808">Transferase</keyword>
<evidence type="ECO:0000259" key="9">
    <source>
        <dbReference type="Pfam" id="PF00535"/>
    </source>
</evidence>
<keyword evidence="8" id="KW-0472">Membrane</keyword>
<keyword evidence="5" id="KW-0812">Transmembrane</keyword>
<evidence type="ECO:0000256" key="2">
    <source>
        <dbReference type="ARBA" id="ARBA00022475"/>
    </source>
</evidence>
<dbReference type="SUPFAM" id="SSF53448">
    <property type="entry name" value="Nucleotide-diphospho-sugar transferases"/>
    <property type="match status" value="1"/>
</dbReference>
<evidence type="ECO:0000313" key="11">
    <source>
        <dbReference type="Proteomes" id="UP000509638"/>
    </source>
</evidence>
<evidence type="ECO:0000256" key="7">
    <source>
        <dbReference type="ARBA" id="ARBA00022989"/>
    </source>
</evidence>
<dbReference type="GO" id="GO:0009103">
    <property type="term" value="P:lipopolysaccharide biosynthetic process"/>
    <property type="evidence" value="ECO:0007669"/>
    <property type="project" value="UniProtKB-KW"/>
</dbReference>
<dbReference type="PANTHER" id="PTHR48090">
    <property type="entry name" value="UNDECAPRENYL-PHOSPHATE 4-DEOXY-4-FORMAMIDO-L-ARABINOSE TRANSFERASE-RELATED"/>
    <property type="match status" value="1"/>
</dbReference>
<dbReference type="AlphaFoldDB" id="A0A7D5ITG9"/>
<reference evidence="10 11" key="1">
    <citation type="submission" date="2020-06" db="EMBL/GenBank/DDBJ databases">
        <authorList>
            <person name="Jo H."/>
        </authorList>
    </citation>
    <scope>NUCLEOTIDE SEQUENCE [LARGE SCALE GENOMIC DNA]</scope>
    <source>
        <strain evidence="10 11">I46</strain>
    </source>
</reference>
<sequence>MSFEHIAIVMPAYNEADGIAGFLQEIVEHVTPLCTRVDIIVADDRSTDATAAVVAQLGIDGVEVQTQAANRGHGPTALAAYRAGLATGASLIVHVDGDGQFAGADIARIVAVSREQRAEVVHGVRRGREDPWYRRVLSAGLRLLVRPFAGRGIPDINTPLRAYQPAALETLVDAVGPDALVPHVHFSLAEARSRMRVRYIAVRSLPRRGAESTGTMWGATGQPVLPPRRLRTFARDALVELWRLSLRPSAPMRAMSEPVRRGA</sequence>
<gene>
    <name evidence="10" type="ORF">HW566_11110</name>
</gene>
<accession>A0A7D5ITG9</accession>
<dbReference type="InterPro" id="IPR029044">
    <property type="entry name" value="Nucleotide-diphossugar_trans"/>
</dbReference>
<dbReference type="GO" id="GO:0099621">
    <property type="term" value="F:undecaprenyl-phosphate 4-deoxy-4-formamido-L-arabinose transferase activity"/>
    <property type="evidence" value="ECO:0007669"/>
    <property type="project" value="TreeGrafter"/>
</dbReference>
<dbReference type="PANTHER" id="PTHR48090:SF3">
    <property type="entry name" value="UNDECAPRENYL-PHOSPHATE 4-DEOXY-4-FORMAMIDO-L-ARABINOSE TRANSFERASE"/>
    <property type="match status" value="1"/>
</dbReference>
<keyword evidence="6" id="KW-0448">Lipopolysaccharide biosynthesis</keyword>
<keyword evidence="3" id="KW-0328">Glycosyltransferase</keyword>
<evidence type="ECO:0000256" key="4">
    <source>
        <dbReference type="ARBA" id="ARBA00022679"/>
    </source>
</evidence>
<dbReference type="GO" id="GO:0005886">
    <property type="term" value="C:plasma membrane"/>
    <property type="evidence" value="ECO:0007669"/>
    <property type="project" value="TreeGrafter"/>
</dbReference>
<evidence type="ECO:0000313" key="10">
    <source>
        <dbReference type="EMBL" id="QLD12274.1"/>
    </source>
</evidence>
<name>A0A7D5ITG9_9MICO</name>
<keyword evidence="7" id="KW-1133">Transmembrane helix</keyword>
<evidence type="ECO:0000256" key="8">
    <source>
        <dbReference type="ARBA" id="ARBA00023136"/>
    </source>
</evidence>
<feature type="domain" description="Glycosyltransferase 2-like" evidence="9">
    <location>
        <begin position="8"/>
        <end position="139"/>
    </location>
</feature>
<proteinExistence type="inferred from homology"/>